<dbReference type="RefSeq" id="WP_181197921.1">
    <property type="nucleotide sequence ID" value="NZ_PVNK01000167.1"/>
</dbReference>
<sequence>MRHSQTSRSRSLLSFESLGLPAALVVVVGVSALAGCSPDKGPGSLSVTYELGNQKSCAELGIDSLRAELVQGPSEDLTVVYSEEIPCEDGGEIVLDLLEPGLYSLIVSAQDDNGVETMDNLGQPDTERRVEIFEAAQANVAAELTARPAQFELRWRLGADGFGNCAAIGIDRFEVTAYQNNGTVVLLETELDCDLAGDAMGYRLVPDPDRELNGALLDEVGIQAVDASGNSVGSAATISFEPVGAGYPLQLTVECTESGCVEQA</sequence>
<comment type="caution">
    <text evidence="1">The sequence shown here is derived from an EMBL/GenBank/DDBJ whole genome shotgun (WGS) entry which is preliminary data.</text>
</comment>
<name>A0A2S9XRZ8_9BACT</name>
<dbReference type="AlphaFoldDB" id="A0A2S9XRZ8"/>
<keyword evidence="2" id="KW-1185">Reference proteome</keyword>
<dbReference type="EMBL" id="PVNK01000167">
    <property type="protein sequence ID" value="PRP95642.1"/>
    <property type="molecule type" value="Genomic_DNA"/>
</dbReference>
<evidence type="ECO:0000313" key="1">
    <source>
        <dbReference type="EMBL" id="PRP95642.1"/>
    </source>
</evidence>
<reference evidence="1 2" key="1">
    <citation type="submission" date="2018-03" db="EMBL/GenBank/DDBJ databases">
        <title>Draft Genome Sequences of the Obligatory Marine Myxobacteria Enhygromyxa salina SWB005.</title>
        <authorList>
            <person name="Poehlein A."/>
            <person name="Moghaddam J.A."/>
            <person name="Harms H."/>
            <person name="Alanjari M."/>
            <person name="Koenig G.M."/>
            <person name="Daniel R."/>
            <person name="Schaeberle T.F."/>
        </authorList>
    </citation>
    <scope>NUCLEOTIDE SEQUENCE [LARGE SCALE GENOMIC DNA]</scope>
    <source>
        <strain evidence="1 2">SWB005</strain>
    </source>
</reference>
<evidence type="ECO:0000313" key="2">
    <source>
        <dbReference type="Proteomes" id="UP000237968"/>
    </source>
</evidence>
<accession>A0A2S9XRZ8</accession>
<gene>
    <name evidence="1" type="ORF">ENSA5_37750</name>
</gene>
<organism evidence="1 2">
    <name type="scientific">Enhygromyxa salina</name>
    <dbReference type="NCBI Taxonomy" id="215803"/>
    <lineage>
        <taxon>Bacteria</taxon>
        <taxon>Pseudomonadati</taxon>
        <taxon>Myxococcota</taxon>
        <taxon>Polyangia</taxon>
        <taxon>Nannocystales</taxon>
        <taxon>Nannocystaceae</taxon>
        <taxon>Enhygromyxa</taxon>
    </lineage>
</organism>
<dbReference type="Proteomes" id="UP000237968">
    <property type="component" value="Unassembled WGS sequence"/>
</dbReference>
<protein>
    <submittedName>
        <fullName evidence="1">Uncharacterized protein</fullName>
    </submittedName>
</protein>
<proteinExistence type="predicted"/>